<dbReference type="STRING" id="210143.A0A1R3ICW5"/>
<evidence type="ECO:0000313" key="3">
    <source>
        <dbReference type="EMBL" id="OMO80404.1"/>
    </source>
</evidence>
<dbReference type="PANTHER" id="PTHR33463">
    <property type="entry name" value="NB-ARC DOMAIN-CONTAINING PROTEIN-RELATED"/>
    <property type="match status" value="1"/>
</dbReference>
<keyword evidence="4" id="KW-1185">Reference proteome</keyword>
<dbReference type="GO" id="GO:0006952">
    <property type="term" value="P:defense response"/>
    <property type="evidence" value="ECO:0007669"/>
    <property type="project" value="UniProtKB-KW"/>
</dbReference>
<evidence type="ECO:0000259" key="2">
    <source>
        <dbReference type="Pfam" id="PF00931"/>
    </source>
</evidence>
<reference evidence="3 4" key="1">
    <citation type="submission" date="2013-09" db="EMBL/GenBank/DDBJ databases">
        <title>Corchorus capsularis genome sequencing.</title>
        <authorList>
            <person name="Alam M."/>
            <person name="Haque M.S."/>
            <person name="Islam M.S."/>
            <person name="Emdad E.M."/>
            <person name="Islam M.M."/>
            <person name="Ahmed B."/>
            <person name="Halim A."/>
            <person name="Hossen Q.M.M."/>
            <person name="Hossain M.Z."/>
            <person name="Ahmed R."/>
            <person name="Khan M.M."/>
            <person name="Islam R."/>
            <person name="Rashid M.M."/>
            <person name="Khan S.A."/>
            <person name="Rahman M.S."/>
            <person name="Alam M."/>
        </authorList>
    </citation>
    <scope>NUCLEOTIDE SEQUENCE [LARGE SCALE GENOMIC DNA]</scope>
    <source>
        <strain evidence="4">cv. CVL-1</strain>
        <tissue evidence="3">Whole seedling</tissue>
    </source>
</reference>
<gene>
    <name evidence="3" type="ORF">CCACVL1_12977</name>
</gene>
<accession>A0A1R3ICW5</accession>
<dbReference type="InterPro" id="IPR050905">
    <property type="entry name" value="Plant_NBS-LRR"/>
</dbReference>
<dbReference type="FunFam" id="3.40.50.300:FF:001091">
    <property type="entry name" value="Probable disease resistance protein At1g61300"/>
    <property type="match status" value="1"/>
</dbReference>
<name>A0A1R3ICW5_COCAP</name>
<dbReference type="InterPro" id="IPR027417">
    <property type="entry name" value="P-loop_NTPase"/>
</dbReference>
<sequence length="217" mass="24311">MNSEVEKIEHKLSAVSYFSRAHLGRLVNRRIKQLNEIYQQGNFPEGVAINRPPAAGVTFQTTKLEGEADVKEQIWRYLIGSEVGKIAVCGMGGIGKTTIMKHINNQLLKETRFDKVVWVTVSKELNVVKLQEDIARAMGHSLPENELERATELMNILETKRFVLILDDVWKGFSLLDVGIPVPTLKNGSKLELPGENDWTGDLDKVSLMRSAIISKA</sequence>
<dbReference type="OMA" id="GINDPHE"/>
<dbReference type="PANTHER" id="PTHR33463:SF182">
    <property type="entry name" value="AND NB-ARC DOMAINS-CONTAINING DISEASE RESISTANCE PROTEIN, PUTATIVE-RELATED"/>
    <property type="match status" value="1"/>
</dbReference>
<feature type="domain" description="NB-ARC" evidence="2">
    <location>
        <begin position="69"/>
        <end position="191"/>
    </location>
</feature>
<proteinExistence type="predicted"/>
<dbReference type="SUPFAM" id="SSF52540">
    <property type="entry name" value="P-loop containing nucleoside triphosphate hydrolases"/>
    <property type="match status" value="1"/>
</dbReference>
<dbReference type="Gramene" id="OMO80404">
    <property type="protein sequence ID" value="OMO80404"/>
    <property type="gene ID" value="CCACVL1_12977"/>
</dbReference>
<dbReference type="PRINTS" id="PR00364">
    <property type="entry name" value="DISEASERSIST"/>
</dbReference>
<dbReference type="EMBL" id="AWWV01010304">
    <property type="protein sequence ID" value="OMO80404.1"/>
    <property type="molecule type" value="Genomic_DNA"/>
</dbReference>
<dbReference type="Gene3D" id="3.40.50.300">
    <property type="entry name" value="P-loop containing nucleotide triphosphate hydrolases"/>
    <property type="match status" value="1"/>
</dbReference>
<protein>
    <submittedName>
        <fullName evidence="3">Disease resistance protein</fullName>
    </submittedName>
</protein>
<comment type="caution">
    <text evidence="3">The sequence shown here is derived from an EMBL/GenBank/DDBJ whole genome shotgun (WGS) entry which is preliminary data.</text>
</comment>
<dbReference type="OrthoDB" id="986436at2759"/>
<keyword evidence="1" id="KW-0611">Plant defense</keyword>
<dbReference type="Proteomes" id="UP000188268">
    <property type="component" value="Unassembled WGS sequence"/>
</dbReference>
<evidence type="ECO:0000256" key="1">
    <source>
        <dbReference type="ARBA" id="ARBA00022821"/>
    </source>
</evidence>
<organism evidence="3 4">
    <name type="scientific">Corchorus capsularis</name>
    <name type="common">Jute</name>
    <dbReference type="NCBI Taxonomy" id="210143"/>
    <lineage>
        <taxon>Eukaryota</taxon>
        <taxon>Viridiplantae</taxon>
        <taxon>Streptophyta</taxon>
        <taxon>Embryophyta</taxon>
        <taxon>Tracheophyta</taxon>
        <taxon>Spermatophyta</taxon>
        <taxon>Magnoliopsida</taxon>
        <taxon>eudicotyledons</taxon>
        <taxon>Gunneridae</taxon>
        <taxon>Pentapetalae</taxon>
        <taxon>rosids</taxon>
        <taxon>malvids</taxon>
        <taxon>Malvales</taxon>
        <taxon>Malvaceae</taxon>
        <taxon>Grewioideae</taxon>
        <taxon>Apeibeae</taxon>
        <taxon>Corchorus</taxon>
    </lineage>
</organism>
<dbReference type="GO" id="GO:0043531">
    <property type="term" value="F:ADP binding"/>
    <property type="evidence" value="ECO:0007669"/>
    <property type="project" value="InterPro"/>
</dbReference>
<evidence type="ECO:0000313" key="4">
    <source>
        <dbReference type="Proteomes" id="UP000188268"/>
    </source>
</evidence>
<dbReference type="InterPro" id="IPR002182">
    <property type="entry name" value="NB-ARC"/>
</dbReference>
<dbReference type="Pfam" id="PF00931">
    <property type="entry name" value="NB-ARC"/>
    <property type="match status" value="1"/>
</dbReference>
<dbReference type="AlphaFoldDB" id="A0A1R3ICW5"/>